<evidence type="ECO:0000313" key="3">
    <source>
        <dbReference type="Proteomes" id="UP000317691"/>
    </source>
</evidence>
<sequence length="152" mass="17214">MNEVKHLAEQHRRALEGGAWHGPALFEVLRGVTAKRAAARPIRTAHSIWEIVLHIEAWDRVVLGRLTGHPIDLSDEENWPDVRDVSPAAWKRAVALMKSTHQKLNRQIAKLKPARLDAGYGPKKKYKMFRLVHGAVHHELYHAGQIAILKKG</sequence>
<dbReference type="Proteomes" id="UP000317691">
    <property type="component" value="Unassembled WGS sequence"/>
</dbReference>
<dbReference type="Gene3D" id="1.20.120.450">
    <property type="entry name" value="dinb family like domain"/>
    <property type="match status" value="1"/>
</dbReference>
<feature type="domain" description="DinB-like" evidence="1">
    <location>
        <begin position="24"/>
        <end position="146"/>
    </location>
</feature>
<proteinExistence type="predicted"/>
<evidence type="ECO:0000313" key="2">
    <source>
        <dbReference type="EMBL" id="TMQ66258.1"/>
    </source>
</evidence>
<reference evidence="2 3" key="1">
    <citation type="journal article" date="2019" name="Nat. Microbiol.">
        <title>Mediterranean grassland soil C-N compound turnover is dependent on rainfall and depth, and is mediated by genomically divergent microorganisms.</title>
        <authorList>
            <person name="Diamond S."/>
            <person name="Andeer P.F."/>
            <person name="Li Z."/>
            <person name="Crits-Christoph A."/>
            <person name="Burstein D."/>
            <person name="Anantharaman K."/>
            <person name="Lane K.R."/>
            <person name="Thomas B.C."/>
            <person name="Pan C."/>
            <person name="Northen T.R."/>
            <person name="Banfield J.F."/>
        </authorList>
    </citation>
    <scope>NUCLEOTIDE SEQUENCE [LARGE SCALE GENOMIC DNA]</scope>
    <source>
        <strain evidence="2">WS_9</strain>
    </source>
</reference>
<protein>
    <submittedName>
        <fullName evidence="2">DinB family protein</fullName>
    </submittedName>
</protein>
<name>A0A538TRM6_UNCEI</name>
<comment type="caution">
    <text evidence="2">The sequence shown here is derived from an EMBL/GenBank/DDBJ whole genome shotgun (WGS) entry which is preliminary data.</text>
</comment>
<dbReference type="InterPro" id="IPR024775">
    <property type="entry name" value="DinB-like"/>
</dbReference>
<dbReference type="Pfam" id="PF12867">
    <property type="entry name" value="DinB_2"/>
    <property type="match status" value="1"/>
</dbReference>
<dbReference type="AlphaFoldDB" id="A0A538TRM6"/>
<gene>
    <name evidence="2" type="ORF">E6K79_02585</name>
</gene>
<dbReference type="EMBL" id="VBOZ01000009">
    <property type="protein sequence ID" value="TMQ66258.1"/>
    <property type="molecule type" value="Genomic_DNA"/>
</dbReference>
<organism evidence="2 3">
    <name type="scientific">Eiseniibacteriota bacterium</name>
    <dbReference type="NCBI Taxonomy" id="2212470"/>
    <lineage>
        <taxon>Bacteria</taxon>
        <taxon>Candidatus Eiseniibacteriota</taxon>
    </lineage>
</organism>
<accession>A0A538TRM6</accession>
<dbReference type="InterPro" id="IPR034660">
    <property type="entry name" value="DinB/YfiT-like"/>
</dbReference>
<dbReference type="SUPFAM" id="SSF109854">
    <property type="entry name" value="DinB/YfiT-like putative metalloenzymes"/>
    <property type="match status" value="1"/>
</dbReference>
<evidence type="ECO:0000259" key="1">
    <source>
        <dbReference type="Pfam" id="PF12867"/>
    </source>
</evidence>